<feature type="transmembrane region" description="Helical" evidence="4">
    <location>
        <begin position="51"/>
        <end position="73"/>
    </location>
</feature>
<keyword evidence="6" id="KW-1185">Reference proteome</keyword>
<evidence type="ECO:0000313" key="6">
    <source>
        <dbReference type="Proteomes" id="UP001432209"/>
    </source>
</evidence>
<dbReference type="RefSeq" id="WP_329073862.1">
    <property type="nucleotide sequence ID" value="NZ_CP109389.1"/>
</dbReference>
<keyword evidence="1" id="KW-0732">Signal</keyword>
<dbReference type="GeneID" id="91346916"/>
<dbReference type="Pfam" id="PF06236">
    <property type="entry name" value="MelC1"/>
    <property type="match status" value="1"/>
</dbReference>
<keyword evidence="2" id="KW-0186">Copper</keyword>
<evidence type="ECO:0000256" key="2">
    <source>
        <dbReference type="ARBA" id="ARBA00023008"/>
    </source>
</evidence>
<evidence type="ECO:0000256" key="1">
    <source>
        <dbReference type="ARBA" id="ARBA00022729"/>
    </source>
</evidence>
<keyword evidence="4" id="KW-0472">Membrane</keyword>
<gene>
    <name evidence="5" type="ORF">OG442_01245</name>
</gene>
<proteinExistence type="predicted"/>
<keyword evidence="4" id="KW-1133">Transmembrane helix</keyword>
<reference evidence="5" key="1">
    <citation type="submission" date="2022-10" db="EMBL/GenBank/DDBJ databases">
        <title>The complete genomes of actinobacterial strains from the NBC collection.</title>
        <authorList>
            <person name="Joergensen T.S."/>
            <person name="Alvarez Arevalo M."/>
            <person name="Sterndorff E.B."/>
            <person name="Faurdal D."/>
            <person name="Vuksanovic O."/>
            <person name="Mourched A.-S."/>
            <person name="Charusanti P."/>
            <person name="Shaw S."/>
            <person name="Blin K."/>
            <person name="Weber T."/>
        </authorList>
    </citation>
    <scope>NUCLEOTIDE SEQUENCE</scope>
    <source>
        <strain evidence="5">NBC_01432</strain>
    </source>
</reference>
<feature type="compositionally biased region" description="Pro residues" evidence="3">
    <location>
        <begin position="22"/>
        <end position="36"/>
    </location>
</feature>
<dbReference type="Gene3D" id="3.30.1880.10">
    <property type="entry name" value="protein ne1242 domain like"/>
    <property type="match status" value="1"/>
</dbReference>
<name>A0ABZ1ZV00_STRNV</name>
<sequence>MAGGTKLEPRPVAARPAESLAPAPPPASAPPKPSPPTRSTRPPRSSRTRRFFLRAAFAFGAIGGTAAALTPIFRADPRKSAAPAPGPVDGMPDERFDEMYAGRRIQGTASGVRIDGRPLHLMRRADGTYVSVVNHFESFPTALATARAAVDDLGGTQLSLAGPALH</sequence>
<organism evidence="5 6">
    <name type="scientific">Streptomyces niveus</name>
    <name type="common">Streptomyces spheroides</name>
    <dbReference type="NCBI Taxonomy" id="193462"/>
    <lineage>
        <taxon>Bacteria</taxon>
        <taxon>Bacillati</taxon>
        <taxon>Actinomycetota</taxon>
        <taxon>Actinomycetes</taxon>
        <taxon>Kitasatosporales</taxon>
        <taxon>Streptomycetaceae</taxon>
        <taxon>Streptomyces</taxon>
    </lineage>
</organism>
<dbReference type="EMBL" id="CP109495">
    <property type="protein sequence ID" value="WUX50295.1"/>
    <property type="molecule type" value="Genomic_DNA"/>
</dbReference>
<evidence type="ECO:0000256" key="4">
    <source>
        <dbReference type="SAM" id="Phobius"/>
    </source>
</evidence>
<accession>A0ABZ1ZV00</accession>
<evidence type="ECO:0000313" key="5">
    <source>
        <dbReference type="EMBL" id="WUX50295.1"/>
    </source>
</evidence>
<feature type="region of interest" description="Disordered" evidence="3">
    <location>
        <begin position="1"/>
        <end position="47"/>
    </location>
</feature>
<dbReference type="Proteomes" id="UP001432209">
    <property type="component" value="Chromosome"/>
</dbReference>
<evidence type="ECO:0000256" key="3">
    <source>
        <dbReference type="SAM" id="MobiDB-lite"/>
    </source>
</evidence>
<dbReference type="InterPro" id="IPR010928">
    <property type="entry name" value="MelC1"/>
</dbReference>
<keyword evidence="4" id="KW-0812">Transmembrane</keyword>
<protein>
    <submittedName>
        <fullName evidence="5">Tyrosinase cofactor</fullName>
    </submittedName>
</protein>
<dbReference type="InterPro" id="IPR023199">
    <property type="entry name" value="GriE/MELC1_sf"/>
</dbReference>